<sequence>MKRPETFGDKIWRSVHKKLPYDLARYRGVLLVVSIPVSR</sequence>
<evidence type="ECO:0000313" key="1">
    <source>
        <dbReference type="EMBL" id="PNH04877.1"/>
    </source>
</evidence>
<reference evidence="1 2" key="1">
    <citation type="journal article" date="2017" name="Mol. Biol. Evol.">
        <title>The 4-celled Tetrabaena socialis nuclear genome reveals the essential components for genetic control of cell number at the origin of multicellularity in the volvocine lineage.</title>
        <authorList>
            <person name="Featherston J."/>
            <person name="Arakaki Y."/>
            <person name="Hanschen E.R."/>
            <person name="Ferris P.J."/>
            <person name="Michod R.E."/>
            <person name="Olson B.J.S.C."/>
            <person name="Nozaki H."/>
            <person name="Durand P.M."/>
        </authorList>
    </citation>
    <scope>NUCLEOTIDE SEQUENCE [LARGE SCALE GENOMIC DNA]</scope>
    <source>
        <strain evidence="1 2">NIES-571</strain>
    </source>
</reference>
<dbReference type="AlphaFoldDB" id="A0A2J7ZX87"/>
<keyword evidence="2" id="KW-1185">Reference proteome</keyword>
<protein>
    <submittedName>
        <fullName evidence="1">Uncharacterized protein</fullName>
    </submittedName>
</protein>
<dbReference type="EMBL" id="PGGS01000352">
    <property type="protein sequence ID" value="PNH04877.1"/>
    <property type="molecule type" value="Genomic_DNA"/>
</dbReference>
<evidence type="ECO:0000313" key="2">
    <source>
        <dbReference type="Proteomes" id="UP000236333"/>
    </source>
</evidence>
<name>A0A2J7ZX87_9CHLO</name>
<organism evidence="1 2">
    <name type="scientific">Tetrabaena socialis</name>
    <dbReference type="NCBI Taxonomy" id="47790"/>
    <lineage>
        <taxon>Eukaryota</taxon>
        <taxon>Viridiplantae</taxon>
        <taxon>Chlorophyta</taxon>
        <taxon>core chlorophytes</taxon>
        <taxon>Chlorophyceae</taxon>
        <taxon>CS clade</taxon>
        <taxon>Chlamydomonadales</taxon>
        <taxon>Tetrabaenaceae</taxon>
        <taxon>Tetrabaena</taxon>
    </lineage>
</organism>
<accession>A0A2J7ZX87</accession>
<proteinExistence type="predicted"/>
<dbReference type="Proteomes" id="UP000236333">
    <property type="component" value="Unassembled WGS sequence"/>
</dbReference>
<gene>
    <name evidence="1" type="ORF">TSOC_008907</name>
</gene>
<feature type="non-terminal residue" evidence="1">
    <location>
        <position position="39"/>
    </location>
</feature>
<comment type="caution">
    <text evidence="1">The sequence shown here is derived from an EMBL/GenBank/DDBJ whole genome shotgun (WGS) entry which is preliminary data.</text>
</comment>